<gene>
    <name evidence="2" type="ORF">Cvel_14027</name>
</gene>
<sequence length="258" mass="27685">MSDAFLFAGASRAAAPLPNPLRGKFGRTSAAAAPPGTSFTFLPVPVTAVASSTPAQRGGGLHGRHGSESCTPQQQWAASLRGGIFFEGWMDGSFFMSVDHMLEDNGIEFGLGGQRLLLHMVEGGRKGALENIKLVFDKAGVPLFTLFDHDAVVTGENRVDSKITVLGALGSTARIRKTTGDSVETSSKGDEGRAEADTREITESLELYSRPPKHGHLWTSHSGEGDAETVVPEEEEEVEGSWQVAEFERSTEVPRRMK</sequence>
<proteinExistence type="predicted"/>
<dbReference type="VEuPathDB" id="CryptoDB:Cvel_14027"/>
<accession>A0A0G4IFP1</accession>
<organism evidence="2">
    <name type="scientific">Chromera velia CCMP2878</name>
    <dbReference type="NCBI Taxonomy" id="1169474"/>
    <lineage>
        <taxon>Eukaryota</taxon>
        <taxon>Sar</taxon>
        <taxon>Alveolata</taxon>
        <taxon>Colpodellida</taxon>
        <taxon>Chromeraceae</taxon>
        <taxon>Chromera</taxon>
    </lineage>
</organism>
<feature type="compositionally biased region" description="Basic and acidic residues" evidence="1">
    <location>
        <begin position="246"/>
        <end position="258"/>
    </location>
</feature>
<evidence type="ECO:0000313" key="2">
    <source>
        <dbReference type="EMBL" id="CEM56033.1"/>
    </source>
</evidence>
<feature type="compositionally biased region" description="Basic and acidic residues" evidence="1">
    <location>
        <begin position="187"/>
        <end position="202"/>
    </location>
</feature>
<evidence type="ECO:0000256" key="1">
    <source>
        <dbReference type="SAM" id="MobiDB-lite"/>
    </source>
</evidence>
<reference evidence="2" key="1">
    <citation type="submission" date="2014-11" db="EMBL/GenBank/DDBJ databases">
        <authorList>
            <person name="Otto D Thomas"/>
            <person name="Naeem Raeece"/>
        </authorList>
    </citation>
    <scope>NUCLEOTIDE SEQUENCE</scope>
</reference>
<dbReference type="EMBL" id="CDMZ01005934">
    <property type="protein sequence ID" value="CEM56033.1"/>
    <property type="molecule type" value="Genomic_DNA"/>
</dbReference>
<feature type="compositionally biased region" description="Acidic residues" evidence="1">
    <location>
        <begin position="225"/>
        <end position="239"/>
    </location>
</feature>
<feature type="region of interest" description="Disordered" evidence="1">
    <location>
        <begin position="177"/>
        <end position="258"/>
    </location>
</feature>
<name>A0A0G4IFP1_9ALVE</name>
<protein>
    <submittedName>
        <fullName evidence="2">Uncharacterized protein</fullName>
    </submittedName>
</protein>
<dbReference type="AlphaFoldDB" id="A0A0G4IFP1"/>